<keyword evidence="2" id="KW-1185">Reference proteome</keyword>
<evidence type="ECO:0000313" key="2">
    <source>
        <dbReference type="Proteomes" id="UP001057452"/>
    </source>
</evidence>
<accession>A0ACB9XUA1</accession>
<evidence type="ECO:0000313" key="1">
    <source>
        <dbReference type="EMBL" id="KAI4831037.1"/>
    </source>
</evidence>
<name>A0ACB9XUA1_CHAAC</name>
<sequence>MLYNFFSGSVVHNIFHKKQKELEPTEKLVELKKLSDTRWACQYSALWAIQKTLPAIYATLDEVITQSNARRKTEARAVKALIDAHFAVQLTLFEDMFRATTFLSDHLQSPDLQLASATDLVESVITSLSEKRNEKSWNDILDKAQALSTKTGILLQLRQERGQPQPASHLQEFVVDAPTGTLPPLTSSDDIRKHCYYPVIDRLVNEMKRRFSSSCGVLQGASALNPTHESFLEMEHLSPMAQYYGVKTDNLSAELHQVRRLLDRTKQQQGHTVKTTHTFLSLLRPYKDAFIDLHRLLCISVTLPVTSATCKRSFSCLRRVKNYMRSNSGDLRNSNLALLSINAERARALDVQEVIDAFALNHNNRRIVLL</sequence>
<dbReference type="EMBL" id="CM043787">
    <property type="protein sequence ID" value="KAI4831037.1"/>
    <property type="molecule type" value="Genomic_DNA"/>
</dbReference>
<comment type="caution">
    <text evidence="1">The sequence shown here is derived from an EMBL/GenBank/DDBJ whole genome shotgun (WGS) entry which is preliminary data.</text>
</comment>
<organism evidence="1 2">
    <name type="scientific">Chaenocephalus aceratus</name>
    <name type="common">Blackfin icefish</name>
    <name type="synonym">Chaenichthys aceratus</name>
    <dbReference type="NCBI Taxonomy" id="36190"/>
    <lineage>
        <taxon>Eukaryota</taxon>
        <taxon>Metazoa</taxon>
        <taxon>Chordata</taxon>
        <taxon>Craniata</taxon>
        <taxon>Vertebrata</taxon>
        <taxon>Euteleostomi</taxon>
        <taxon>Actinopterygii</taxon>
        <taxon>Neopterygii</taxon>
        <taxon>Teleostei</taxon>
        <taxon>Neoteleostei</taxon>
        <taxon>Acanthomorphata</taxon>
        <taxon>Eupercaria</taxon>
        <taxon>Perciformes</taxon>
        <taxon>Notothenioidei</taxon>
        <taxon>Channichthyidae</taxon>
        <taxon>Chaenocephalus</taxon>
    </lineage>
</organism>
<proteinExistence type="predicted"/>
<protein>
    <submittedName>
        <fullName evidence="1">Uncharacterized protein</fullName>
    </submittedName>
</protein>
<reference evidence="1" key="1">
    <citation type="submission" date="2022-05" db="EMBL/GenBank/DDBJ databases">
        <title>Chromosome-level genome of Chaenocephalus aceratus.</title>
        <authorList>
            <person name="Park H."/>
        </authorList>
    </citation>
    <scope>NUCLEOTIDE SEQUENCE</scope>
    <source>
        <strain evidence="1">KU_202001</strain>
    </source>
</reference>
<gene>
    <name evidence="1" type="ORF">KUCAC02_002638</name>
</gene>
<dbReference type="Proteomes" id="UP001057452">
    <property type="component" value="Chromosome 3"/>
</dbReference>